<proteinExistence type="predicted"/>
<evidence type="ECO:0000256" key="1">
    <source>
        <dbReference type="SAM" id="Phobius"/>
    </source>
</evidence>
<sequence length="511" mass="58304">MCKFGKTHNIHMETMEKLKCSSSDFLEIRVFMVTVSPPASFTCVHEFNFRKLRSQTYKYSGSVIDHHKEGVSSFYICFSSFVVVGLFIMTAAVIMTNIRSKTKDTNSTAVTNNDYHVDVLCFTLPSAQNHSVPADRAQSACNSDVQDRHSKWLVFQSVCGQQRKDLEKKNPCYHIQKCVFTVTVSPPSSFTCVKNTALSEPVQRDLHFWLVRGSLFRDVSDAWYMDNHTMTDFPDSRFTTTTATTATPMPVPNITVYRQMEDGEHVIVMCENNMAFRKSTLSVESEQSYMLRGHICRPYTKQCVFLVTVSPPASFTCVHEIHSDEDIKYLRSQTYNYRWSVMDHHKEGVSLFYICFSSSIAVGLFIMTAAVIMTNIRSRTKVYQQIEDREHVIVMCSFGKRFIESSFQLSVDREQNYTLKNPVCIAYEVCVFNITVRPPVSLTCIHEIITFRNESYLQSEAYVLDHYDGVSSSYIGFFSFIVVGVVIMTAAVIMTTIRSNAKDSNGDYVDV</sequence>
<evidence type="ECO:0000313" key="3">
    <source>
        <dbReference type="Proteomes" id="UP000830375"/>
    </source>
</evidence>
<reference evidence="2 3" key="1">
    <citation type="submission" date="2022-01" db="EMBL/GenBank/DDBJ databases">
        <title>A high-quality chromosome-level genome assembly of rohu carp, Labeo rohita.</title>
        <authorList>
            <person name="Arick M.A. II"/>
            <person name="Hsu C.-Y."/>
            <person name="Magbanua Z."/>
            <person name="Pechanova O."/>
            <person name="Grover C."/>
            <person name="Miller E."/>
            <person name="Thrash A."/>
            <person name="Ezzel L."/>
            <person name="Alam S."/>
            <person name="Benzie J."/>
            <person name="Hamilton M."/>
            <person name="Karsi A."/>
            <person name="Lawrence M.L."/>
            <person name="Peterson D.G."/>
        </authorList>
    </citation>
    <scope>NUCLEOTIDE SEQUENCE [LARGE SCALE GENOMIC DNA]</scope>
    <source>
        <strain evidence="3">BAU-BD-2019</strain>
        <tissue evidence="2">Blood</tissue>
    </source>
</reference>
<keyword evidence="1" id="KW-0472">Membrane</keyword>
<feature type="transmembrane region" description="Helical" evidence="1">
    <location>
        <begin position="474"/>
        <end position="494"/>
    </location>
</feature>
<feature type="transmembrane region" description="Helical" evidence="1">
    <location>
        <begin position="73"/>
        <end position="94"/>
    </location>
</feature>
<accession>A0ABQ8MHD1</accession>
<evidence type="ECO:0000313" key="2">
    <source>
        <dbReference type="EMBL" id="KAI2662055.1"/>
    </source>
</evidence>
<dbReference type="Proteomes" id="UP000830375">
    <property type="component" value="Unassembled WGS sequence"/>
</dbReference>
<keyword evidence="1" id="KW-1133">Transmembrane helix</keyword>
<gene>
    <name evidence="2" type="ORF">H4Q32_007792</name>
</gene>
<keyword evidence="3" id="KW-1185">Reference proteome</keyword>
<organism evidence="2 3">
    <name type="scientific">Labeo rohita</name>
    <name type="common">Indian major carp</name>
    <name type="synonym">Cyprinus rohita</name>
    <dbReference type="NCBI Taxonomy" id="84645"/>
    <lineage>
        <taxon>Eukaryota</taxon>
        <taxon>Metazoa</taxon>
        <taxon>Chordata</taxon>
        <taxon>Craniata</taxon>
        <taxon>Vertebrata</taxon>
        <taxon>Euteleostomi</taxon>
        <taxon>Actinopterygii</taxon>
        <taxon>Neopterygii</taxon>
        <taxon>Teleostei</taxon>
        <taxon>Ostariophysi</taxon>
        <taxon>Cypriniformes</taxon>
        <taxon>Cyprinidae</taxon>
        <taxon>Labeoninae</taxon>
        <taxon>Labeonini</taxon>
        <taxon>Labeo</taxon>
    </lineage>
</organism>
<feature type="transmembrane region" description="Helical" evidence="1">
    <location>
        <begin position="351"/>
        <end position="373"/>
    </location>
</feature>
<dbReference type="EMBL" id="JACTAM010000008">
    <property type="protein sequence ID" value="KAI2662055.1"/>
    <property type="molecule type" value="Genomic_DNA"/>
</dbReference>
<comment type="caution">
    <text evidence="2">The sequence shown here is derived from an EMBL/GenBank/DDBJ whole genome shotgun (WGS) entry which is preliminary data.</text>
</comment>
<protein>
    <submittedName>
        <fullName evidence="2">Uncharacterized protein</fullName>
    </submittedName>
</protein>
<name>A0ABQ8MHD1_LABRO</name>
<keyword evidence="1" id="KW-0812">Transmembrane</keyword>